<dbReference type="Proteomes" id="UP000017973">
    <property type="component" value="Unassembled WGS sequence"/>
</dbReference>
<accession>V6MDV1</accession>
<dbReference type="Pfam" id="PF06527">
    <property type="entry name" value="TniQ"/>
    <property type="match status" value="1"/>
</dbReference>
<organism evidence="2 3">
    <name type="scientific">Brevibacillus panacihumi W25</name>
    <dbReference type="NCBI Taxonomy" id="1408254"/>
    <lineage>
        <taxon>Bacteria</taxon>
        <taxon>Bacillati</taxon>
        <taxon>Bacillota</taxon>
        <taxon>Bacilli</taxon>
        <taxon>Bacillales</taxon>
        <taxon>Paenibacillaceae</taxon>
        <taxon>Brevibacillus</taxon>
    </lineage>
</organism>
<protein>
    <recommendedName>
        <fullName evidence="1">TniQ domain-containing protein</fullName>
    </recommendedName>
</protein>
<comment type="caution">
    <text evidence="2">The sequence shown here is derived from an EMBL/GenBank/DDBJ whole genome shotgun (WGS) entry which is preliminary data.</text>
</comment>
<reference evidence="2 3" key="1">
    <citation type="journal article" date="2014" name="Genome Announc.">
        <title>Draft Genome Sequence of Brevibacillus panacihumi Strain W25, a Halotolerant Hydrocarbon-Degrading Bacterium.</title>
        <authorList>
            <person name="Wang X."/>
            <person name="Jin D."/>
            <person name="Zhou L."/>
            <person name="Wu L."/>
            <person name="An W."/>
            <person name="Chen Y."/>
            <person name="Zhao L."/>
        </authorList>
    </citation>
    <scope>NUCLEOTIDE SEQUENCE [LARGE SCALE GENOMIC DNA]</scope>
    <source>
        <strain evidence="2 3">W25</strain>
    </source>
</reference>
<evidence type="ECO:0000313" key="2">
    <source>
        <dbReference type="EMBL" id="EST56704.1"/>
    </source>
</evidence>
<dbReference type="eggNOG" id="ENOG5033F8S">
    <property type="taxonomic scope" value="Bacteria"/>
</dbReference>
<sequence>MINPVILTPKYITKSPYDQLTKENIFTWRSEWVAPFESPWSIIEKFKFANEMSSKQFLKEFGIEHVKSLKANIGTCHRDLTVMQGLDDILIQKTFQLSIKKHNDYLIQKMIGYLPYGGNKLSPIRYLRKQLVLCPACVSNGFHSLLHQFSLIHACPYHKIPLMKSCPKCGDGYPYELSDKTMVRPFTCHCGNEYFKVGQKELYYSKWGKNITYNLSCEKVRRWFALTNQSALKFTNIFFFTEQPLDQTNGLLDYLLTIACPNLHSSRDEKHFSVKTSKFILSIKGHEEKLEHRKYSQHSLPHRSEYAKLERRFQTFQRELYKGFTQTIKAVARHLRKKVLPRHKTCIRRFVQYGVEDCKCPYAYAYVFWRQFVHQFPFYFYVDNKHSPHRHYKNRIEFPNDMDSGYLYKLYNAWESNFDDITLTSLAATKWVLNRNMVHLLLSHFNDWLRVSMYYVENKRAPKSEPFHYENLPYFINIISTYTDQPLEFHWWKREEHSLSHLLLQLECPYSTVKQRRKPPYDPEKRTIGWLTFMGKFNN</sequence>
<proteinExistence type="predicted"/>
<dbReference type="STRING" id="1408254.T458_00045"/>
<dbReference type="EMBL" id="AYJU01000001">
    <property type="protein sequence ID" value="EST56704.1"/>
    <property type="molecule type" value="Genomic_DNA"/>
</dbReference>
<evidence type="ECO:0000259" key="1">
    <source>
        <dbReference type="Pfam" id="PF06527"/>
    </source>
</evidence>
<dbReference type="AlphaFoldDB" id="V6MDV1"/>
<dbReference type="RefSeq" id="WP_023554111.1">
    <property type="nucleotide sequence ID" value="NZ_KI629782.1"/>
</dbReference>
<evidence type="ECO:0000313" key="3">
    <source>
        <dbReference type="Proteomes" id="UP000017973"/>
    </source>
</evidence>
<keyword evidence="3" id="KW-1185">Reference proteome</keyword>
<name>V6MDV1_9BACL</name>
<dbReference type="InterPro" id="IPR009492">
    <property type="entry name" value="TniQ"/>
</dbReference>
<feature type="domain" description="TniQ" evidence="1">
    <location>
        <begin position="35"/>
        <end position="162"/>
    </location>
</feature>
<gene>
    <name evidence="2" type="ORF">T458_00045</name>
</gene>
<dbReference type="PATRIC" id="fig|1408254.3.peg.8"/>
<dbReference type="HOGENOM" id="CLU_041248_0_0_9"/>